<reference evidence="4" key="1">
    <citation type="submission" date="2017-02" db="UniProtKB">
        <authorList>
            <consortium name="WormBaseParasite"/>
        </authorList>
    </citation>
    <scope>IDENTIFICATION</scope>
</reference>
<evidence type="ECO:0000313" key="4">
    <source>
        <dbReference type="WBParaSite" id="TTAC_0000776901-mRNA-1"/>
    </source>
</evidence>
<gene>
    <name evidence="2" type="ORF">TTAC_LOCUS7754</name>
</gene>
<feature type="region of interest" description="Disordered" evidence="1">
    <location>
        <begin position="295"/>
        <end position="327"/>
    </location>
</feature>
<feature type="region of interest" description="Disordered" evidence="1">
    <location>
        <begin position="247"/>
        <end position="271"/>
    </location>
</feature>
<dbReference type="Proteomes" id="UP000274429">
    <property type="component" value="Unassembled WGS sequence"/>
</dbReference>
<organism evidence="4">
    <name type="scientific">Hydatigena taeniaeformis</name>
    <name type="common">Feline tapeworm</name>
    <name type="synonym">Taenia taeniaeformis</name>
    <dbReference type="NCBI Taxonomy" id="6205"/>
    <lineage>
        <taxon>Eukaryota</taxon>
        <taxon>Metazoa</taxon>
        <taxon>Spiralia</taxon>
        <taxon>Lophotrochozoa</taxon>
        <taxon>Platyhelminthes</taxon>
        <taxon>Cestoda</taxon>
        <taxon>Eucestoda</taxon>
        <taxon>Cyclophyllidea</taxon>
        <taxon>Taeniidae</taxon>
        <taxon>Hydatigera</taxon>
    </lineage>
</organism>
<sequence length="327" mass="34906">MATRMLSRAPLDTVLNACHDKVTASNVPSTLHGGQQSPSRKGDEGGTGVSERQLVIDSLQLGGEWLSVRPMAGGISLFKNSDTGLFTRDDSILASSLLLASNSLMSRSSEAPSTSTSTPTTATQLYSQFQNYYHLHENGIFPSSLILHPSNTDTATAADSEGYSTQLPNLTASLLRSRSDSLSRRASEPNLQKFGASADNFSTAAAAAASATANGDMMVRQKNTTEQLVRALHGNLLMERDPSLTSTIASSTAQPPTQTSSEAELYQSPMRGTSQVYDEDTEDVVDDDESTIFVQESNDSRTSNGGEECTTTKNNNEITTQIAMTQS</sequence>
<accession>A0A0R3X367</accession>
<dbReference type="OrthoDB" id="10604051at2759"/>
<protein>
    <submittedName>
        <fullName evidence="4">SH2 domain-containing protein</fullName>
    </submittedName>
</protein>
<evidence type="ECO:0000256" key="1">
    <source>
        <dbReference type="SAM" id="MobiDB-lite"/>
    </source>
</evidence>
<dbReference type="AlphaFoldDB" id="A0A0R3X367"/>
<dbReference type="WBParaSite" id="TTAC_0000776901-mRNA-1">
    <property type="protein sequence ID" value="TTAC_0000776901-mRNA-1"/>
    <property type="gene ID" value="TTAC_0000776901"/>
</dbReference>
<dbReference type="EMBL" id="UYWX01020401">
    <property type="protein sequence ID" value="VDM32204.1"/>
    <property type="molecule type" value="Genomic_DNA"/>
</dbReference>
<evidence type="ECO:0000313" key="3">
    <source>
        <dbReference type="Proteomes" id="UP000274429"/>
    </source>
</evidence>
<reference evidence="2 3" key="2">
    <citation type="submission" date="2018-11" db="EMBL/GenBank/DDBJ databases">
        <authorList>
            <consortium name="Pathogen Informatics"/>
        </authorList>
    </citation>
    <scope>NUCLEOTIDE SEQUENCE [LARGE SCALE GENOMIC DNA]</scope>
</reference>
<evidence type="ECO:0000313" key="2">
    <source>
        <dbReference type="EMBL" id="VDM32204.1"/>
    </source>
</evidence>
<proteinExistence type="predicted"/>
<keyword evidence="3" id="KW-1185">Reference proteome</keyword>
<name>A0A0R3X367_HYDTA</name>
<feature type="region of interest" description="Disordered" evidence="1">
    <location>
        <begin position="25"/>
        <end position="49"/>
    </location>
</feature>
<feature type="compositionally biased region" description="Polar residues" evidence="1">
    <location>
        <begin position="25"/>
        <end position="39"/>
    </location>
</feature>
<feature type="compositionally biased region" description="Low complexity" evidence="1">
    <location>
        <begin position="249"/>
        <end position="261"/>
    </location>
</feature>